<dbReference type="AlphaFoldDB" id="U2QL53"/>
<organism evidence="8 9">
    <name type="scientific">Segatella baroniae F0067</name>
    <dbReference type="NCBI Taxonomy" id="1115809"/>
    <lineage>
        <taxon>Bacteria</taxon>
        <taxon>Pseudomonadati</taxon>
        <taxon>Bacteroidota</taxon>
        <taxon>Bacteroidia</taxon>
        <taxon>Bacteroidales</taxon>
        <taxon>Prevotellaceae</taxon>
        <taxon>Segatella</taxon>
    </lineage>
</organism>
<evidence type="ECO:0000256" key="4">
    <source>
        <dbReference type="ARBA" id="ARBA00022723"/>
    </source>
</evidence>
<dbReference type="NCBIfam" id="TIGR01212">
    <property type="entry name" value="TIGR01212 family radical SAM protein"/>
    <property type="match status" value="1"/>
</dbReference>
<comment type="caution">
    <text evidence="8">The sequence shown here is derived from an EMBL/GenBank/DDBJ whole genome shotgun (WGS) entry which is preliminary data.</text>
</comment>
<comment type="cofactor">
    <cofactor evidence="1">
        <name>[4Fe-4S] cluster</name>
        <dbReference type="ChEBI" id="CHEBI:49883"/>
    </cofactor>
</comment>
<sequence>MIYNDFGHWINGQYPFKIQKISIDAGFSCPNRDGRIGTRGCTFCDNRTFSPAYTDRDSSISSQIEKGKDFFQRKYSNMKFLAYFQSFTNTYAPTDRLKQLYEEALGQEDIVGLVIGTRPDCVTDELLDYLAEVNKSRLVIIEYGVESIHDATLRHIHRGHTFECSAEAIRRSHQRGLTTGVHMILGLPGEDREMILRQADVLSSLPIDILKIHQMQIIRGTQLAKEFARQPFHVFTVEEYIEIVAEYIARLRDDIVIDRFVSESPKELLVAPRWGLKNFEFTNLLTNHLRRHGIRQGSKWRQTQNPI</sequence>
<evidence type="ECO:0000256" key="2">
    <source>
        <dbReference type="ARBA" id="ARBA00022485"/>
    </source>
</evidence>
<dbReference type="InterPro" id="IPR007197">
    <property type="entry name" value="rSAM"/>
</dbReference>
<evidence type="ECO:0000313" key="9">
    <source>
        <dbReference type="Proteomes" id="UP000016648"/>
    </source>
</evidence>
<name>U2QL53_9BACT</name>
<dbReference type="PANTHER" id="PTHR11135">
    <property type="entry name" value="HISTONE ACETYLTRANSFERASE-RELATED"/>
    <property type="match status" value="1"/>
</dbReference>
<dbReference type="SFLD" id="SFLDG01086">
    <property type="entry name" value="elongater_protein-like"/>
    <property type="match status" value="1"/>
</dbReference>
<dbReference type="InterPro" id="IPR032432">
    <property type="entry name" value="Radical_SAM_C"/>
</dbReference>
<dbReference type="PROSITE" id="PS51918">
    <property type="entry name" value="RADICAL_SAM"/>
    <property type="match status" value="1"/>
</dbReference>
<dbReference type="InterPro" id="IPR005911">
    <property type="entry name" value="YhcC-like"/>
</dbReference>
<keyword evidence="6" id="KW-0411">Iron-sulfur</keyword>
<dbReference type="GO" id="GO:0046872">
    <property type="term" value="F:metal ion binding"/>
    <property type="evidence" value="ECO:0007669"/>
    <property type="project" value="UniProtKB-KW"/>
</dbReference>
<evidence type="ECO:0000256" key="1">
    <source>
        <dbReference type="ARBA" id="ARBA00001966"/>
    </source>
</evidence>
<dbReference type="PANTHER" id="PTHR11135:SF1">
    <property type="entry name" value="PROTEIN YHCC"/>
    <property type="match status" value="1"/>
</dbReference>
<dbReference type="RefSeq" id="WP_021589460.1">
    <property type="nucleotide sequence ID" value="NZ_AWEY01000018.1"/>
</dbReference>
<dbReference type="Pfam" id="PF04055">
    <property type="entry name" value="Radical_SAM"/>
    <property type="match status" value="1"/>
</dbReference>
<keyword evidence="3" id="KW-0949">S-adenosyl-L-methionine</keyword>
<dbReference type="EMBL" id="AWEY01000018">
    <property type="protein sequence ID" value="ERK39527.1"/>
    <property type="molecule type" value="Genomic_DNA"/>
</dbReference>
<keyword evidence="5" id="KW-0408">Iron</keyword>
<dbReference type="SUPFAM" id="SSF102114">
    <property type="entry name" value="Radical SAM enzymes"/>
    <property type="match status" value="1"/>
</dbReference>
<dbReference type="SFLD" id="SFLDG01091">
    <property type="entry name" value="uncharacterized_CHP01210-like"/>
    <property type="match status" value="1"/>
</dbReference>
<dbReference type="InterPro" id="IPR058240">
    <property type="entry name" value="rSAM_sf"/>
</dbReference>
<keyword evidence="2" id="KW-0004">4Fe-4S</keyword>
<proteinExistence type="predicted"/>
<accession>U2QL53</accession>
<dbReference type="CDD" id="cd01335">
    <property type="entry name" value="Radical_SAM"/>
    <property type="match status" value="1"/>
</dbReference>
<dbReference type="Gene3D" id="3.80.30.20">
    <property type="entry name" value="tm_1862 like domain"/>
    <property type="match status" value="1"/>
</dbReference>
<dbReference type="InterPro" id="IPR023404">
    <property type="entry name" value="rSAM_horseshoe"/>
</dbReference>
<evidence type="ECO:0000259" key="7">
    <source>
        <dbReference type="PROSITE" id="PS51918"/>
    </source>
</evidence>
<dbReference type="SMART" id="SM00729">
    <property type="entry name" value="Elp3"/>
    <property type="match status" value="1"/>
</dbReference>
<evidence type="ECO:0000256" key="5">
    <source>
        <dbReference type="ARBA" id="ARBA00023004"/>
    </source>
</evidence>
<dbReference type="Pfam" id="PF16199">
    <property type="entry name" value="Radical_SAM_C"/>
    <property type="match status" value="1"/>
</dbReference>
<evidence type="ECO:0000313" key="8">
    <source>
        <dbReference type="EMBL" id="ERK39527.1"/>
    </source>
</evidence>
<dbReference type="InterPro" id="IPR006638">
    <property type="entry name" value="Elp3/MiaA/NifB-like_rSAM"/>
</dbReference>
<evidence type="ECO:0000256" key="6">
    <source>
        <dbReference type="ARBA" id="ARBA00023014"/>
    </source>
</evidence>
<keyword evidence="4" id="KW-0479">Metal-binding</keyword>
<gene>
    <name evidence="8" type="ORF">HMPREF9135_2000</name>
</gene>
<keyword evidence="9" id="KW-1185">Reference proteome</keyword>
<protein>
    <submittedName>
        <fullName evidence="8">Radical SAM protein, TIGR01212 family</fullName>
    </submittedName>
</protein>
<dbReference type="Proteomes" id="UP000016648">
    <property type="component" value="Unassembled WGS sequence"/>
</dbReference>
<dbReference type="SFLD" id="SFLDS00029">
    <property type="entry name" value="Radical_SAM"/>
    <property type="match status" value="1"/>
</dbReference>
<dbReference type="InterPro" id="IPR039661">
    <property type="entry name" value="ELP3"/>
</dbReference>
<dbReference type="PATRIC" id="fig|1115809.3.peg.1094"/>
<dbReference type="GO" id="GO:0003824">
    <property type="term" value="F:catalytic activity"/>
    <property type="evidence" value="ECO:0007669"/>
    <property type="project" value="InterPro"/>
</dbReference>
<dbReference type="GO" id="GO:0051539">
    <property type="term" value="F:4 iron, 4 sulfur cluster binding"/>
    <property type="evidence" value="ECO:0007669"/>
    <property type="project" value="UniProtKB-KW"/>
</dbReference>
<reference evidence="8 9" key="1">
    <citation type="submission" date="2013-08" db="EMBL/GenBank/DDBJ databases">
        <authorList>
            <person name="Durkin A.S."/>
            <person name="Haft D.R."/>
            <person name="McCorrison J."/>
            <person name="Torralba M."/>
            <person name="Gillis M."/>
            <person name="Haft D.H."/>
            <person name="Methe B."/>
            <person name="Sutton G."/>
            <person name="Nelson K.E."/>
        </authorList>
    </citation>
    <scope>NUCLEOTIDE SEQUENCE [LARGE SCALE GENOMIC DNA]</scope>
    <source>
        <strain evidence="8 9">F0067</strain>
    </source>
</reference>
<evidence type="ECO:0000256" key="3">
    <source>
        <dbReference type="ARBA" id="ARBA00022691"/>
    </source>
</evidence>
<feature type="domain" description="Radical SAM core" evidence="7">
    <location>
        <begin position="13"/>
        <end position="266"/>
    </location>
</feature>